<reference evidence="4 5" key="1">
    <citation type="journal article" date="2012" name="BMC Genomics">
        <title>Sequencing the genome of Marssonina brunnea reveals fungus-poplar co-evolution.</title>
        <authorList>
            <person name="Zhu S."/>
            <person name="Cao Y.-Z."/>
            <person name="Jiang C."/>
            <person name="Tan B.-Y."/>
            <person name="Wang Z."/>
            <person name="Feng S."/>
            <person name="Zhang L."/>
            <person name="Su X.-H."/>
            <person name="Brejova B."/>
            <person name="Vinar T."/>
            <person name="Xu M."/>
            <person name="Wang M.-X."/>
            <person name="Zhang S.-G."/>
            <person name="Huang M.-R."/>
            <person name="Wu R."/>
            <person name="Zhou Y."/>
        </authorList>
    </citation>
    <scope>NUCLEOTIDE SEQUENCE [LARGE SCALE GENOMIC DNA]</scope>
    <source>
        <strain evidence="4 5">MB_m1</strain>
    </source>
</reference>
<dbReference type="InterPro" id="IPR046523">
    <property type="entry name" value="UTP20_dom"/>
</dbReference>
<dbReference type="InParanoid" id="K1XIV9"/>
<gene>
    <name evidence="4" type="ORF">MBM_01300</name>
</gene>
<dbReference type="FunCoup" id="K1XIV9">
    <property type="interactions" value="943"/>
</dbReference>
<proteinExistence type="predicted"/>
<feature type="domain" description="U3 small nucleolar RNA-associated protein 20 N-terminal" evidence="2">
    <location>
        <begin position="910"/>
        <end position="1511"/>
    </location>
</feature>
<feature type="compositionally biased region" description="Basic residues" evidence="1">
    <location>
        <begin position="2627"/>
        <end position="2638"/>
    </location>
</feature>
<dbReference type="Pfam" id="PF20416">
    <property type="entry name" value="UTP20"/>
    <property type="match status" value="1"/>
</dbReference>
<dbReference type="InterPro" id="IPR052575">
    <property type="entry name" value="SSU_processome_comp_20"/>
</dbReference>
<dbReference type="KEGG" id="mbe:MBM_01300"/>
<dbReference type="Gene3D" id="1.25.10.10">
    <property type="entry name" value="Leucine-rich Repeat Variant"/>
    <property type="match status" value="2"/>
</dbReference>
<dbReference type="SUPFAM" id="SSF48371">
    <property type="entry name" value="ARM repeat"/>
    <property type="match status" value="3"/>
</dbReference>
<sequence>MPVNTSGRIVKTRKRKKGTDHQKNHRWESFTTKISKLNSLDPIRRVRRLDIDTEDVSATTSYLGTGLEKWAELNMSEGFIMFSREVSEMCESLPQILYSEEKIMALFVTYIERKERESLEPLLELLTDFAHDLGVRFEKHYAKALELITSIAGLLQDVAVIEWSFTSLAFMFKYLSKLLVPDLRPTYDLMAPLLGKHRQKPHIARFAAEAMSFLIKKAGAPAHRSTALPLIVKYAKDDLQSIRGTKEFGLYYHGLMTLFAEAMKGNGLSTHTSGPAIFKSLFLALDDSDLETKESSAWRNVICGVLTSMVHHSSSDTFLEVLNVVLETVDGAVEKFAGAANKGNLQLLLLAARTLAVSAGVRKGTRVKNWAPILTSMSDILKTVMKNSNYVSGDEQDVDLWGQLVLSVSILFQYAPMDSIITFVQPFMDALTKDPLMKWFLSFCSYFSEVDSDRFRAFAMPYFKKFILAHWSDAENGDTLSVLLPKMVSTGVLPSRYGADGLVLPQSWQDQMVSKFERLEVQPFPEQSSPYNRSPKTWHDRCLPKFNAFLEVLDCTKVHASTNARIAEILLRKLKLALRPSSALAPEEANFIVGRGFSSFSRMTKGTGAVDRALEPLLRAAAPRYARLPKFLEALLDYESSLATVPESKYAPRAKECHSDHDVDLLVASLITNLSTDSHDLRYLSLRLLDHIYSTEHGSGSQCLSIMIMVENSTLDSQAVRSASMHIRKLATMYPSEPADSWLKQAIPAFYFGMLTVKLRELWDQVAASLKLITETKPGEEIVAKLAFAWLEKPSMAGDGRSNCPQEDINLGLTDFECSNLMNLDKLAKEAESGVANSRDTMLQKFADAQELVPAEPRLARTQALLVLAGAPGVAEKRSRQLVPMFLSWAKQSNEIEQSDEDDEQPLSDWTRKDQKKLLDLFACFTNPRSLYKSDDVYEALLQLLANGDIEIQRSALKTIFTWKNPAIRPYEENLLNLLDEARFKEELAILLQGQSLVQPDHRPGLMPVLLRVIYGRSISKKGAASGRQGMEARRLTILRNLSGEDMEGFLDIALGELAGVRLLQESAVRDSIFDTEILNVRKQVGFTHMIEGMLKELATKVVPFAGKLIDAVLYCVIYASRQLGEVPETAEETEAATTQISLLKVVRQTGLKCLVLLFINAPDFGWSPYIDTIDKDIIFPRLKNLPTETGQGISVILRLFSAWAMSPKLVFFLSADILSKVAECLSPPKSKDEVKRFALEDVIQKVLGLSREDETLGSTENQIRKRVKDEVLGPSMDFFLVHIGGVLRSQGDMGKELLESCIETVSQLSPFVNTSKQAQNLVDVSVFLLDQPTRRVKPKEKGALLVVLEHFVPLYDLQNNAELKDRVFNTVTSLFGFFKDNESRQGLSRVLNVYAEKDPIMGDVAKICLDLNSFLGNRLDEPDYDRRINGFNALNSHGQFTARQWTPLLYNMLFYITHDEESGILSSNSSDILCQFIKVANQSESEKQAFMALISTVLMPALYAGARHESELIRREYLRVMGTLVEVFPDWDEVNDMRSLGTVSGSDETDADRPLSFFESVLDIGKGRRPAALKRLCDSDQCGELGSKNVGSFLIPLVEHFIFDRADGNDASQLASEASTTIGVLASALEWPQYRALLRRYIGYIESKDQPKQIIRLLGKVIDALSVPTQIKKTENEDLNLEQTAGSAMDLDALPANPIIPARASTLTKTMPKSQKFTDDITSNILPPLTSYLHDKDESTVSLRVPVAIIVVRLLKLLPSEQLSSRLPAVLTDVCHILRSKAAESRKMTRDTLTQICVLLGPSCIGFVLKELKTALQKGYQVHVLSFTMHSILVATTLDHAPGDLDYCLPRIVEIIMDDIFGETGQQKDAEEYTSKMEEVKSSKSYDSMELIASTATLSKLTELVTPIRKLLQEKLNIKMVRKADQLLNRISNGLQRNRAANSRDSLIFCYEVIQDAMQEKEPEKKKKVDHKMKKYLSTKGAKRGLDRGSTTIYTFKIVRFAFDVLRAVVKKHDNVRTPKNLAGFIPILGDAVVEAEEEVRVSAFKTLTTIVKVPLLEEPNWTNLYRVAAAEATKAIMESPQTDSEIAQAGLKMISVILRTRPDVKVKDTAIDRLLSKLKSDITEPERRHVTFGFLRAVLDSKIETATVYDTLDYVGEQMVTNFDKDTRDLARGAFFQFLSEYPQKKARWSKQLKFIKGNLQYARPGGRMSILELVYLLLSKSNDTVVYQVAKELFGELYKERLNDEEDEKCRLVLCEVLKEMFKRISTDQASTFLDELRPGLEDLDTDNVSVRLQTFRLYYDSNPLDESHVYPLLEKISVIAKTAEDPGADMRQIFEALMLSTTLSERYPQLVFAKSQTQLWHILRACLSYPDERIKLSAAKLFNIYFADFARANIDTDLKLPLRSSGGLKLTADDILDFLRRTTYSFNTPALSHQATPELLKNIVFLARVAGSNDLKWKSKLNAEAGDIDDVEEEGETDNSRTALQFLFKRISFMLRKELAPPLRLATLLPRTNGLTLLTTILATLPMPSLLPNLQVILQPLHHLTDPNIPVPYSTDETFRDAYTAMTDNAEALKDSVKRTVGVEEYSKAMLEVGRRVKMQREERRSKRKIMAVSEPERAGKEKARKVERKKERRKEKGAEYKSKRHEQ</sequence>
<evidence type="ECO:0000256" key="1">
    <source>
        <dbReference type="SAM" id="MobiDB-lite"/>
    </source>
</evidence>
<dbReference type="OMA" id="EGLMAMF"/>
<dbReference type="GO" id="GO:0030686">
    <property type="term" value="C:90S preribosome"/>
    <property type="evidence" value="ECO:0007669"/>
    <property type="project" value="TreeGrafter"/>
</dbReference>
<dbReference type="InterPro" id="IPR016024">
    <property type="entry name" value="ARM-type_fold"/>
</dbReference>
<evidence type="ECO:0000313" key="4">
    <source>
        <dbReference type="EMBL" id="EKD20618.1"/>
    </source>
</evidence>
<dbReference type="GO" id="GO:0032040">
    <property type="term" value="C:small-subunit processome"/>
    <property type="evidence" value="ECO:0007669"/>
    <property type="project" value="TreeGrafter"/>
</dbReference>
<name>K1XIV9_MARBU</name>
<dbReference type="EMBL" id="JH921429">
    <property type="protein sequence ID" value="EKD20618.1"/>
    <property type="molecule type" value="Genomic_DNA"/>
</dbReference>
<dbReference type="STRING" id="1072389.K1XIV9"/>
<feature type="domain" description="U3 small nucleolar RNA-associated protein 20" evidence="3">
    <location>
        <begin position="1737"/>
        <end position="1955"/>
    </location>
</feature>
<dbReference type="OrthoDB" id="360653at2759"/>
<organism evidence="4 5">
    <name type="scientific">Marssonina brunnea f. sp. multigermtubi (strain MB_m1)</name>
    <name type="common">Marssonina leaf spot fungus</name>
    <dbReference type="NCBI Taxonomy" id="1072389"/>
    <lineage>
        <taxon>Eukaryota</taxon>
        <taxon>Fungi</taxon>
        <taxon>Dikarya</taxon>
        <taxon>Ascomycota</taxon>
        <taxon>Pezizomycotina</taxon>
        <taxon>Leotiomycetes</taxon>
        <taxon>Helotiales</taxon>
        <taxon>Drepanopezizaceae</taxon>
        <taxon>Drepanopeziza</taxon>
    </lineage>
</organism>
<evidence type="ECO:0000259" key="3">
    <source>
        <dbReference type="Pfam" id="PF20416"/>
    </source>
</evidence>
<dbReference type="InterPro" id="IPR011989">
    <property type="entry name" value="ARM-like"/>
</dbReference>
<keyword evidence="5" id="KW-1185">Reference proteome</keyword>
<dbReference type="GeneID" id="18757235"/>
<evidence type="ECO:0000313" key="5">
    <source>
        <dbReference type="Proteomes" id="UP000006753"/>
    </source>
</evidence>
<feature type="compositionally biased region" description="Basic and acidic residues" evidence="1">
    <location>
        <begin position="2639"/>
        <end position="2652"/>
    </location>
</feature>
<dbReference type="eggNOG" id="KOG1823">
    <property type="taxonomic scope" value="Eukaryota"/>
</dbReference>
<dbReference type="Pfam" id="PF07539">
    <property type="entry name" value="UTP20_N"/>
    <property type="match status" value="1"/>
</dbReference>
<feature type="region of interest" description="Disordered" evidence="1">
    <location>
        <begin position="2604"/>
        <end position="2652"/>
    </location>
</feature>
<feature type="region of interest" description="Disordered" evidence="1">
    <location>
        <begin position="1"/>
        <end position="23"/>
    </location>
</feature>
<dbReference type="PANTHER" id="PTHR17695">
    <property type="entry name" value="SMALL SUBUNIT PROCESSOME COMPONENT 20 HOMOLOG"/>
    <property type="match status" value="1"/>
</dbReference>
<dbReference type="Proteomes" id="UP000006753">
    <property type="component" value="Unassembled WGS sequence"/>
</dbReference>
<evidence type="ECO:0000259" key="2">
    <source>
        <dbReference type="Pfam" id="PF07539"/>
    </source>
</evidence>
<dbReference type="InterPro" id="IPR011430">
    <property type="entry name" value="UTP20_N"/>
</dbReference>
<accession>K1XIV9</accession>
<protein>
    <submittedName>
        <fullName evidence="4">Down-regulated in metastasis</fullName>
    </submittedName>
</protein>
<dbReference type="PANTHER" id="PTHR17695:SF11">
    <property type="entry name" value="SMALL SUBUNIT PROCESSOME COMPONENT 20 HOMOLOG"/>
    <property type="match status" value="1"/>
</dbReference>
<dbReference type="HOGENOM" id="CLU_000327_0_0_1"/>
<dbReference type="RefSeq" id="XP_007289189.1">
    <property type="nucleotide sequence ID" value="XM_007289127.1"/>
</dbReference>